<feature type="compositionally biased region" description="Basic residues" evidence="1">
    <location>
        <begin position="78"/>
        <end position="92"/>
    </location>
</feature>
<accession>A0A9W6WXY2</accession>
<feature type="region of interest" description="Disordered" evidence="1">
    <location>
        <begin position="61"/>
        <end position="166"/>
    </location>
</feature>
<name>A0A9W6WXY2_9STRA</name>
<feature type="compositionally biased region" description="Basic and acidic residues" evidence="1">
    <location>
        <begin position="93"/>
        <end position="102"/>
    </location>
</feature>
<feature type="compositionally biased region" description="Basic and acidic residues" evidence="1">
    <location>
        <begin position="128"/>
        <end position="144"/>
    </location>
</feature>
<reference evidence="2" key="1">
    <citation type="submission" date="2023-04" db="EMBL/GenBank/DDBJ databases">
        <title>Phytophthora lilii NBRC 32176.</title>
        <authorList>
            <person name="Ichikawa N."/>
            <person name="Sato H."/>
            <person name="Tonouchi N."/>
        </authorList>
    </citation>
    <scope>NUCLEOTIDE SEQUENCE</scope>
    <source>
        <strain evidence="2">NBRC 32176</strain>
    </source>
</reference>
<evidence type="ECO:0000256" key="1">
    <source>
        <dbReference type="SAM" id="MobiDB-lite"/>
    </source>
</evidence>
<gene>
    <name evidence="2" type="ORF">Plil01_000807500</name>
</gene>
<comment type="caution">
    <text evidence="2">The sequence shown here is derived from an EMBL/GenBank/DDBJ whole genome shotgun (WGS) entry which is preliminary data.</text>
</comment>
<keyword evidence="3" id="KW-1185">Reference proteome</keyword>
<evidence type="ECO:0000313" key="3">
    <source>
        <dbReference type="Proteomes" id="UP001165083"/>
    </source>
</evidence>
<protein>
    <submittedName>
        <fullName evidence="2">Unnamed protein product</fullName>
    </submittedName>
</protein>
<organism evidence="2 3">
    <name type="scientific">Phytophthora lilii</name>
    <dbReference type="NCBI Taxonomy" id="2077276"/>
    <lineage>
        <taxon>Eukaryota</taxon>
        <taxon>Sar</taxon>
        <taxon>Stramenopiles</taxon>
        <taxon>Oomycota</taxon>
        <taxon>Peronosporomycetes</taxon>
        <taxon>Peronosporales</taxon>
        <taxon>Peronosporaceae</taxon>
        <taxon>Phytophthora</taxon>
    </lineage>
</organism>
<evidence type="ECO:0000313" key="2">
    <source>
        <dbReference type="EMBL" id="GMF20697.1"/>
    </source>
</evidence>
<dbReference type="EMBL" id="BSXW01000383">
    <property type="protein sequence ID" value="GMF20697.1"/>
    <property type="molecule type" value="Genomic_DNA"/>
</dbReference>
<dbReference type="Proteomes" id="UP001165083">
    <property type="component" value="Unassembled WGS sequence"/>
</dbReference>
<sequence length="218" mass="23406">MNGTQEAPAGAPLAAHFEAKRRIMATVKQMEERGEKLEEATPEEILEAASKAAETVFKFDFSISADGTDADAGETSAKKRRNRKRSKKRRAKKAGEQDDAAKTSEGATTGRPDAVPVTPAPQRGNAKGGDRSKESSAAKQKKQEPANGTAAKPSSFLKLRKATGTESEVAKMHLRYGQGRRNLAAIRQRELRKKAADAHAEYGTAASGDFKFNFAASS</sequence>
<dbReference type="OrthoDB" id="79819at2759"/>
<proteinExistence type="predicted"/>
<dbReference type="AlphaFoldDB" id="A0A9W6WXY2"/>